<organism evidence="1 2">
    <name type="scientific">Staphylococcus aureus</name>
    <dbReference type="NCBI Taxonomy" id="1280"/>
    <lineage>
        <taxon>Bacteria</taxon>
        <taxon>Bacillati</taxon>
        <taxon>Bacillota</taxon>
        <taxon>Bacilli</taxon>
        <taxon>Bacillales</taxon>
        <taxon>Staphylococcaceae</taxon>
        <taxon>Staphylococcus</taxon>
    </lineage>
</organism>
<dbReference type="NCBIfam" id="TIGR01741">
    <property type="entry name" value="staph_tand_hypo"/>
    <property type="match status" value="2"/>
</dbReference>
<dbReference type="Pfam" id="PF04634">
    <property type="entry name" value="YezG-like"/>
    <property type="match status" value="2"/>
</dbReference>
<dbReference type="AlphaFoldDB" id="A0A2X2MAZ7"/>
<reference evidence="1 2" key="1">
    <citation type="submission" date="2018-06" db="EMBL/GenBank/DDBJ databases">
        <authorList>
            <consortium name="Pathogen Informatics"/>
            <person name="Doyle S."/>
        </authorList>
    </citation>
    <scope>NUCLEOTIDE SEQUENCE [LARGE SCALE GENOMIC DNA]</scope>
    <source>
        <strain evidence="1 2">NCTC7878</strain>
    </source>
</reference>
<dbReference type="InterPro" id="IPR006728">
    <property type="entry name" value="YezG-like"/>
</dbReference>
<evidence type="ECO:0000313" key="1">
    <source>
        <dbReference type="EMBL" id="SPZ98980.1"/>
    </source>
</evidence>
<dbReference type="SUPFAM" id="SSF160424">
    <property type="entry name" value="BH3703-like"/>
    <property type="match status" value="2"/>
</dbReference>
<evidence type="ECO:0000313" key="2">
    <source>
        <dbReference type="Proteomes" id="UP000249913"/>
    </source>
</evidence>
<proteinExistence type="predicted"/>
<gene>
    <name evidence="1" type="ORF">NCTC7878_02383</name>
</gene>
<dbReference type="Proteomes" id="UP000249913">
    <property type="component" value="Unassembled WGS sequence"/>
</dbReference>
<dbReference type="InterPro" id="IPR036170">
    <property type="entry name" value="YezG-like_sf"/>
</dbReference>
<sequence>MTFEEKLSQMYNEIANEISGMIPIEWEKVYTMAYIDDEGGEVFYYYTEPGSNELYYYTSVLNKYDISESEFMDSAYELYKQFQNLRNIFKEEGYEPWTSCEFDFTREGKLKVSFDYIDWINSEFGQIGRQNYYKYRKFGILPETEYELIKLKKSNNILKSKKKLKYRGDNMTFEEKLNEMYNEIANEISGMIPVEWEKVYTIAYVNDRGGEVIFNYTKPGSDELNYYTNISRDYNVSEEIFDDLWMNLYYLFKNLRNLFKTEEHEPWTSCEFDFTRDGKLNVSFDYIDWINTEFDQLGRENYYMYKKFGVIPEMEYEMEEIKEIEQYIKSQES</sequence>
<dbReference type="EMBL" id="UAUX01000009">
    <property type="protein sequence ID" value="SPZ98980.1"/>
    <property type="molecule type" value="Genomic_DNA"/>
</dbReference>
<dbReference type="Gene3D" id="3.30.500.20">
    <property type="entry name" value="BH3703-like domains"/>
    <property type="match status" value="2"/>
</dbReference>
<name>A0A2X2MAZ7_STAAU</name>
<accession>A0A2X2MAZ7</accession>
<protein>
    <submittedName>
        <fullName evidence="1">Uncharacterized conserved protein</fullName>
    </submittedName>
</protein>